<protein>
    <submittedName>
        <fullName evidence="1">Uncharacterized protein</fullName>
    </submittedName>
</protein>
<proteinExistence type="predicted"/>
<keyword evidence="2" id="KW-1185">Reference proteome</keyword>
<dbReference type="Proteomes" id="UP001162164">
    <property type="component" value="Unassembled WGS sequence"/>
</dbReference>
<comment type="caution">
    <text evidence="1">The sequence shown here is derived from an EMBL/GenBank/DDBJ whole genome shotgun (WGS) entry which is preliminary data.</text>
</comment>
<evidence type="ECO:0000313" key="1">
    <source>
        <dbReference type="EMBL" id="KAJ8980915.1"/>
    </source>
</evidence>
<sequence length="234" mass="27222">MRDNHEYRIPYKQLGMEYLNICDYDSIGEDLILGAKCKFNNAIKISREWCKGSDIDSITHMLGISKTVVTGIYYKASDVAENFIRSNINEWQVGGPGAVVITFPQKYWLETLDVFDSDNREQIKFIKSHILQTVRTIVAPGSILVTPYNSILCSRKDFECLKSLYPTIVSIKDLTRHNNEKQNVFTNLASIWKTVLDVCEEAQFHNSFYIRQFVVGHMWRRRYGERAFEYFCIS</sequence>
<dbReference type="EMBL" id="JAPWTJ010000222">
    <property type="protein sequence ID" value="KAJ8980915.1"/>
    <property type="molecule type" value="Genomic_DNA"/>
</dbReference>
<gene>
    <name evidence="1" type="ORF">NQ317_011556</name>
</gene>
<reference evidence="1" key="1">
    <citation type="journal article" date="2023" name="Insect Mol. Biol.">
        <title>Genome sequencing provides insights into the evolution of gene families encoding plant cell wall-degrading enzymes in longhorned beetles.</title>
        <authorList>
            <person name="Shin N.R."/>
            <person name="Okamura Y."/>
            <person name="Kirsch R."/>
            <person name="Pauchet Y."/>
        </authorList>
    </citation>
    <scope>NUCLEOTIDE SEQUENCE</scope>
    <source>
        <strain evidence="1">MMC_N1</strain>
    </source>
</reference>
<name>A0ABQ9JUF3_9CUCU</name>
<organism evidence="1 2">
    <name type="scientific">Molorchus minor</name>
    <dbReference type="NCBI Taxonomy" id="1323400"/>
    <lineage>
        <taxon>Eukaryota</taxon>
        <taxon>Metazoa</taxon>
        <taxon>Ecdysozoa</taxon>
        <taxon>Arthropoda</taxon>
        <taxon>Hexapoda</taxon>
        <taxon>Insecta</taxon>
        <taxon>Pterygota</taxon>
        <taxon>Neoptera</taxon>
        <taxon>Endopterygota</taxon>
        <taxon>Coleoptera</taxon>
        <taxon>Polyphaga</taxon>
        <taxon>Cucujiformia</taxon>
        <taxon>Chrysomeloidea</taxon>
        <taxon>Cerambycidae</taxon>
        <taxon>Lamiinae</taxon>
        <taxon>Monochamini</taxon>
        <taxon>Molorchus</taxon>
    </lineage>
</organism>
<accession>A0ABQ9JUF3</accession>
<evidence type="ECO:0000313" key="2">
    <source>
        <dbReference type="Proteomes" id="UP001162164"/>
    </source>
</evidence>